<proteinExistence type="predicted"/>
<dbReference type="EMBL" id="JAGKHQ010000008">
    <property type="protein sequence ID" value="KAG7510403.1"/>
    <property type="molecule type" value="Genomic_DNA"/>
</dbReference>
<dbReference type="AlphaFoldDB" id="A0AAV6S0G3"/>
<keyword evidence="2" id="KW-1185">Reference proteome</keyword>
<comment type="caution">
    <text evidence="1">The sequence shown here is derived from an EMBL/GenBank/DDBJ whole genome shotgun (WGS) entry which is preliminary data.</text>
</comment>
<reference evidence="1 2" key="1">
    <citation type="journal article" date="2021" name="Sci. Rep.">
        <title>Chromosome anchoring in Senegalese sole (Solea senegalensis) reveals sex-associated markers and genome rearrangements in flatfish.</title>
        <authorList>
            <person name="Guerrero-Cozar I."/>
            <person name="Gomez-Garrido J."/>
            <person name="Berbel C."/>
            <person name="Martinez-Blanch J.F."/>
            <person name="Alioto T."/>
            <person name="Claros M.G."/>
            <person name="Gagnaire P.A."/>
            <person name="Manchado M."/>
        </authorList>
    </citation>
    <scope>NUCLEOTIDE SEQUENCE [LARGE SCALE GENOMIC DNA]</scope>
    <source>
        <strain evidence="1">Sse05_10M</strain>
    </source>
</reference>
<dbReference type="Proteomes" id="UP000693946">
    <property type="component" value="Linkage Group LG16"/>
</dbReference>
<evidence type="ECO:0000313" key="1">
    <source>
        <dbReference type="EMBL" id="KAG7510403.1"/>
    </source>
</evidence>
<protein>
    <submittedName>
        <fullName evidence="1">Uncharacterized protein</fullName>
    </submittedName>
</protein>
<accession>A0AAV6S0G3</accession>
<sequence length="110" mass="11819">MENFAPPAQNAAGSAILDFSYVIVVHAETAECRRAVRGSACGCEVTVHSEVVLHVDNKARQRRLQQQLADDNVETLTVCHAHIHRALNGLRLDGGQTSAPSCTDHISSSS</sequence>
<evidence type="ECO:0000313" key="2">
    <source>
        <dbReference type="Proteomes" id="UP000693946"/>
    </source>
</evidence>
<name>A0AAV6S0G3_SOLSE</name>
<gene>
    <name evidence="1" type="ORF">JOB18_020959</name>
</gene>
<organism evidence="1 2">
    <name type="scientific">Solea senegalensis</name>
    <name type="common">Senegalese sole</name>
    <dbReference type="NCBI Taxonomy" id="28829"/>
    <lineage>
        <taxon>Eukaryota</taxon>
        <taxon>Metazoa</taxon>
        <taxon>Chordata</taxon>
        <taxon>Craniata</taxon>
        <taxon>Vertebrata</taxon>
        <taxon>Euteleostomi</taxon>
        <taxon>Actinopterygii</taxon>
        <taxon>Neopterygii</taxon>
        <taxon>Teleostei</taxon>
        <taxon>Neoteleostei</taxon>
        <taxon>Acanthomorphata</taxon>
        <taxon>Carangaria</taxon>
        <taxon>Pleuronectiformes</taxon>
        <taxon>Pleuronectoidei</taxon>
        <taxon>Soleidae</taxon>
        <taxon>Solea</taxon>
    </lineage>
</organism>